<dbReference type="InterPro" id="IPR011990">
    <property type="entry name" value="TPR-like_helical_dom_sf"/>
</dbReference>
<sequence>MRNKILKLAFRFSAFAFAVGMTGCDALDLAPIDTYGSGNFWTRKEHVIAYMDGIHKNFRDQIFQQQYVLGEARGGTSVPDVAVDGTSVSYQGIVNQALNAESPGITNFGNIYGCIANINIMLQKTLEADYMTEEEKAYYLGQAYGLRAFYYFGLYRTYGTLPLRLDPNPVVNGDFSPNNLYMKRSAGSEVMKQIKADLKSSLDYFGNNNSFDPNNRKNLKGYWSKAATEYLAAEVYLWNAKVSVDDNTANNADLSVAKNHLQSLMNNYDLSLQSNYEDIFSVNNKGNNEVIFAVRYMEGEASNPFTALMYNYQTGAFKTVGFNDENGKPMGDTLKVSTTGMQRIEYLPEFYLSYDKTDSRRDATFLGAYSRKDNSLAGTVYKKIMGHFDESINRYIWDADVIVYRLAGVYLMMAEIANMEGGDVASYINKIRERAYGKNWDATKYGYTNGNFTENELAILHEKDKEMLGEGQRWYDLKRMTLTKGGKHLVFCPEGSKDGQKAILTEAEAYKLYWPIETNMITKDPELTQTPGY</sequence>
<evidence type="ECO:0000256" key="2">
    <source>
        <dbReference type="ARBA" id="ARBA00022729"/>
    </source>
</evidence>
<evidence type="ECO:0000259" key="6">
    <source>
        <dbReference type="Pfam" id="PF14322"/>
    </source>
</evidence>
<gene>
    <name evidence="7" type="ORF">EVA_16735</name>
</gene>
<feature type="domain" description="SusD-like N-terminal" evidence="6">
    <location>
        <begin position="72"/>
        <end position="218"/>
    </location>
</feature>
<evidence type="ECO:0000256" key="1">
    <source>
        <dbReference type="ARBA" id="ARBA00004442"/>
    </source>
</evidence>
<proteinExistence type="predicted"/>
<dbReference type="Pfam" id="PF07980">
    <property type="entry name" value="SusD_RagB"/>
    <property type="match status" value="1"/>
</dbReference>
<keyword evidence="4" id="KW-0998">Cell outer membrane</keyword>
<reference evidence="7" key="1">
    <citation type="journal article" date="2012" name="PLoS ONE">
        <title>Gene sets for utilization of primary and secondary nutrition supplies in the distal gut of endangered iberian lynx.</title>
        <authorList>
            <person name="Alcaide M."/>
            <person name="Messina E."/>
            <person name="Richter M."/>
            <person name="Bargiela R."/>
            <person name="Peplies J."/>
            <person name="Huws S.A."/>
            <person name="Newbold C.J."/>
            <person name="Golyshin P.N."/>
            <person name="Simon M.A."/>
            <person name="Lopez G."/>
            <person name="Yakimov M.M."/>
            <person name="Ferrer M."/>
        </authorList>
    </citation>
    <scope>NUCLEOTIDE SEQUENCE</scope>
</reference>
<accession>J9G046</accession>
<evidence type="ECO:0000256" key="3">
    <source>
        <dbReference type="ARBA" id="ARBA00023136"/>
    </source>
</evidence>
<dbReference type="InterPro" id="IPR012944">
    <property type="entry name" value="SusD_RagB_dom"/>
</dbReference>
<dbReference type="EMBL" id="AMCI01005964">
    <property type="protein sequence ID" value="EJW95157.1"/>
    <property type="molecule type" value="Genomic_DNA"/>
</dbReference>
<dbReference type="GO" id="GO:0009279">
    <property type="term" value="C:cell outer membrane"/>
    <property type="evidence" value="ECO:0007669"/>
    <property type="project" value="UniProtKB-SubCell"/>
</dbReference>
<evidence type="ECO:0000313" key="7">
    <source>
        <dbReference type="EMBL" id="EJW95157.1"/>
    </source>
</evidence>
<dbReference type="SUPFAM" id="SSF48452">
    <property type="entry name" value="TPR-like"/>
    <property type="match status" value="1"/>
</dbReference>
<comment type="subcellular location">
    <subcellularLocation>
        <location evidence="1">Cell outer membrane</location>
    </subcellularLocation>
</comment>
<comment type="caution">
    <text evidence="7">The sequence shown here is derived from an EMBL/GenBank/DDBJ whole genome shotgun (WGS) entry which is preliminary data.</text>
</comment>
<keyword evidence="3" id="KW-0472">Membrane</keyword>
<dbReference type="InterPro" id="IPR033985">
    <property type="entry name" value="SusD-like_N"/>
</dbReference>
<evidence type="ECO:0000256" key="4">
    <source>
        <dbReference type="ARBA" id="ARBA00023237"/>
    </source>
</evidence>
<dbReference type="AlphaFoldDB" id="J9G046"/>
<keyword evidence="2" id="KW-0732">Signal</keyword>
<name>J9G046_9ZZZZ</name>
<dbReference type="PROSITE" id="PS51257">
    <property type="entry name" value="PROKAR_LIPOPROTEIN"/>
    <property type="match status" value="1"/>
</dbReference>
<organism evidence="7">
    <name type="scientific">gut metagenome</name>
    <dbReference type="NCBI Taxonomy" id="749906"/>
    <lineage>
        <taxon>unclassified sequences</taxon>
        <taxon>metagenomes</taxon>
        <taxon>organismal metagenomes</taxon>
    </lineage>
</organism>
<evidence type="ECO:0000259" key="5">
    <source>
        <dbReference type="Pfam" id="PF07980"/>
    </source>
</evidence>
<protein>
    <submittedName>
        <fullName evidence="7">RagB/SusD domain-containing protein</fullName>
    </submittedName>
</protein>
<dbReference type="Gene3D" id="1.25.40.390">
    <property type="match status" value="1"/>
</dbReference>
<feature type="domain" description="RagB/SusD" evidence="5">
    <location>
        <begin position="373"/>
        <end position="533"/>
    </location>
</feature>
<dbReference type="Pfam" id="PF14322">
    <property type="entry name" value="SusD-like_3"/>
    <property type="match status" value="1"/>
</dbReference>